<name>A0A1B9GRQ8_9TREE</name>
<dbReference type="Proteomes" id="UP000092666">
    <property type="component" value="Unassembled WGS sequence"/>
</dbReference>
<dbReference type="EMBL" id="KI669503">
    <property type="protein sequence ID" value="OCF33759.1"/>
    <property type="molecule type" value="Genomic_DNA"/>
</dbReference>
<evidence type="ECO:0000313" key="1">
    <source>
        <dbReference type="EMBL" id="OCF33759.1"/>
    </source>
</evidence>
<proteinExistence type="predicted"/>
<keyword evidence="2" id="KW-1185">Reference proteome</keyword>
<protein>
    <submittedName>
        <fullName evidence="1">Uncharacterized protein</fullName>
    </submittedName>
</protein>
<sequence length="219" mass="24041">MALETDDSVVEPERMMIGCYAETHGAKTYEKGGHLDIHPDNASAYHSSTFIVPTVQTKHESLLATYSRCGLDEYGTPGSKMREVIERSTRDGALEVARSIYLRSAFEASGKSRQHLPTREDLDSVYGQNETVRDGIRPLTTRALSCLSHTVNWSKDSVDYIHDQFNTSICYQGTPSKTLGGITLDVSLMECEEMVSVGEIFIPNIAIPDLQISGASSSA</sequence>
<accession>A0A1B9GRQ8</accession>
<dbReference type="AlphaFoldDB" id="A0A1B9GRQ8"/>
<reference evidence="2" key="2">
    <citation type="submission" date="2013-12" db="EMBL/GenBank/DDBJ databases">
        <title>Evolution of pathogenesis and genome organization in the Tremellales.</title>
        <authorList>
            <person name="Cuomo C."/>
            <person name="Litvintseva A."/>
            <person name="Heitman J."/>
            <person name="Chen Y."/>
            <person name="Sun S."/>
            <person name="Springer D."/>
            <person name="Dromer F."/>
            <person name="Young S."/>
            <person name="Zeng Q."/>
            <person name="Chapman S."/>
            <person name="Gujja S."/>
            <person name="Saif S."/>
            <person name="Birren B."/>
        </authorList>
    </citation>
    <scope>NUCLEOTIDE SEQUENCE [LARGE SCALE GENOMIC DNA]</scope>
    <source>
        <strain evidence="2">BCC8398</strain>
    </source>
</reference>
<evidence type="ECO:0000313" key="2">
    <source>
        <dbReference type="Proteomes" id="UP000092666"/>
    </source>
</evidence>
<reference evidence="1 2" key="1">
    <citation type="submission" date="2013-07" db="EMBL/GenBank/DDBJ databases">
        <title>The Genome Sequence of Cryptococcus heveanensis BCC8398.</title>
        <authorList>
            <consortium name="The Broad Institute Genome Sequencing Platform"/>
            <person name="Cuomo C."/>
            <person name="Litvintseva A."/>
            <person name="Chen Y."/>
            <person name="Heitman J."/>
            <person name="Sun S."/>
            <person name="Springer D."/>
            <person name="Dromer F."/>
            <person name="Young S.K."/>
            <person name="Zeng Q."/>
            <person name="Gargeya S."/>
            <person name="Fitzgerald M."/>
            <person name="Abouelleil A."/>
            <person name="Alvarado L."/>
            <person name="Berlin A.M."/>
            <person name="Chapman S.B."/>
            <person name="Dewar J."/>
            <person name="Goldberg J."/>
            <person name="Griggs A."/>
            <person name="Gujja S."/>
            <person name="Hansen M."/>
            <person name="Howarth C."/>
            <person name="Imamovic A."/>
            <person name="Larimer J."/>
            <person name="McCowan C."/>
            <person name="Murphy C."/>
            <person name="Pearson M."/>
            <person name="Priest M."/>
            <person name="Roberts A."/>
            <person name="Saif S."/>
            <person name="Shea T."/>
            <person name="Sykes S."/>
            <person name="Wortman J."/>
            <person name="Nusbaum C."/>
            <person name="Birren B."/>
        </authorList>
    </citation>
    <scope>NUCLEOTIDE SEQUENCE [LARGE SCALE GENOMIC DNA]</scope>
    <source>
        <strain evidence="1 2">BCC8398</strain>
    </source>
</reference>
<organism evidence="1 2">
    <name type="scientific">Kwoniella heveanensis BCC8398</name>
    <dbReference type="NCBI Taxonomy" id="1296120"/>
    <lineage>
        <taxon>Eukaryota</taxon>
        <taxon>Fungi</taxon>
        <taxon>Dikarya</taxon>
        <taxon>Basidiomycota</taxon>
        <taxon>Agaricomycotina</taxon>
        <taxon>Tremellomycetes</taxon>
        <taxon>Tremellales</taxon>
        <taxon>Cryptococcaceae</taxon>
        <taxon>Kwoniella</taxon>
    </lineage>
</organism>
<gene>
    <name evidence="1" type="ORF">I316_04471</name>
</gene>